<evidence type="ECO:0000313" key="10">
    <source>
        <dbReference type="RefSeq" id="XP_030064201.1"/>
    </source>
</evidence>
<comment type="subcellular location">
    <subcellularLocation>
        <location evidence="1">Nucleus</location>
    </subcellularLocation>
</comment>
<dbReference type="GO" id="GO:0005634">
    <property type="term" value="C:nucleus"/>
    <property type="evidence" value="ECO:0007669"/>
    <property type="project" value="UniProtKB-SubCell"/>
</dbReference>
<dbReference type="InterPro" id="IPR006166">
    <property type="entry name" value="ERCC4_domain"/>
</dbReference>
<feature type="compositionally biased region" description="Low complexity" evidence="7">
    <location>
        <begin position="63"/>
        <end position="76"/>
    </location>
</feature>
<keyword evidence="9" id="KW-1185">Reference proteome</keyword>
<dbReference type="PANTHER" id="PTHR21077">
    <property type="entry name" value="EME1 PROTEIN"/>
    <property type="match status" value="1"/>
</dbReference>
<proteinExistence type="inferred from homology"/>
<evidence type="ECO:0000256" key="5">
    <source>
        <dbReference type="ARBA" id="ARBA00023204"/>
    </source>
</evidence>
<dbReference type="GO" id="GO:0008821">
    <property type="term" value="F:crossover junction DNA endonuclease activity"/>
    <property type="evidence" value="ECO:0007669"/>
    <property type="project" value="TreeGrafter"/>
</dbReference>
<feature type="compositionally biased region" description="Low complexity" evidence="7">
    <location>
        <begin position="19"/>
        <end position="29"/>
    </location>
</feature>
<dbReference type="SMART" id="SM00891">
    <property type="entry name" value="ERCC4"/>
    <property type="match status" value="1"/>
</dbReference>
<organism evidence="9 10">
    <name type="scientific">Microcaecilia unicolor</name>
    <dbReference type="NCBI Taxonomy" id="1415580"/>
    <lineage>
        <taxon>Eukaryota</taxon>
        <taxon>Metazoa</taxon>
        <taxon>Chordata</taxon>
        <taxon>Craniata</taxon>
        <taxon>Vertebrata</taxon>
        <taxon>Euteleostomi</taxon>
        <taxon>Amphibia</taxon>
        <taxon>Gymnophiona</taxon>
        <taxon>Siphonopidae</taxon>
        <taxon>Microcaecilia</taxon>
    </lineage>
</organism>
<keyword evidence="4" id="KW-0233">DNA recombination</keyword>
<evidence type="ECO:0000259" key="8">
    <source>
        <dbReference type="SMART" id="SM00891"/>
    </source>
</evidence>
<dbReference type="GO" id="GO:0000712">
    <property type="term" value="P:resolution of meiotic recombination intermediates"/>
    <property type="evidence" value="ECO:0007669"/>
    <property type="project" value="TreeGrafter"/>
</dbReference>
<dbReference type="GO" id="GO:0003677">
    <property type="term" value="F:DNA binding"/>
    <property type="evidence" value="ECO:0007669"/>
    <property type="project" value="InterPro"/>
</dbReference>
<evidence type="ECO:0000313" key="9">
    <source>
        <dbReference type="Proteomes" id="UP000515156"/>
    </source>
</evidence>
<keyword evidence="3" id="KW-0227">DNA damage</keyword>
<comment type="similarity">
    <text evidence="2">Belongs to the EME1/MMS4 family.</text>
</comment>
<feature type="region of interest" description="Disordered" evidence="7">
    <location>
        <begin position="1"/>
        <end position="41"/>
    </location>
</feature>
<evidence type="ECO:0000256" key="3">
    <source>
        <dbReference type="ARBA" id="ARBA00022763"/>
    </source>
</evidence>
<dbReference type="GO" id="GO:0031297">
    <property type="term" value="P:replication fork processing"/>
    <property type="evidence" value="ECO:0007669"/>
    <property type="project" value="TreeGrafter"/>
</dbReference>
<evidence type="ECO:0000256" key="6">
    <source>
        <dbReference type="ARBA" id="ARBA00023242"/>
    </source>
</evidence>
<feature type="region of interest" description="Disordered" evidence="7">
    <location>
        <begin position="53"/>
        <end position="135"/>
    </location>
</feature>
<dbReference type="AlphaFoldDB" id="A0A6P7YGW6"/>
<evidence type="ECO:0000256" key="4">
    <source>
        <dbReference type="ARBA" id="ARBA00023172"/>
    </source>
</evidence>
<dbReference type="InterPro" id="IPR042530">
    <property type="entry name" value="EME1/EME2_C"/>
</dbReference>
<dbReference type="RefSeq" id="XP_030064201.1">
    <property type="nucleotide sequence ID" value="XM_030208341.1"/>
</dbReference>
<keyword evidence="6" id="KW-0539">Nucleus</keyword>
<dbReference type="FunFam" id="1.10.150.670:FF:000002">
    <property type="entry name" value="Crossover junction endonuclease EME1"/>
    <property type="match status" value="1"/>
</dbReference>
<dbReference type="InterPro" id="IPR033310">
    <property type="entry name" value="Mms4/EME1/EME2"/>
</dbReference>
<reference evidence="10" key="1">
    <citation type="submission" date="2025-08" db="UniProtKB">
        <authorList>
            <consortium name="RefSeq"/>
        </authorList>
    </citation>
    <scope>IDENTIFICATION</scope>
</reference>
<evidence type="ECO:0000256" key="7">
    <source>
        <dbReference type="SAM" id="MobiDB-lite"/>
    </source>
</evidence>
<dbReference type="Gene3D" id="1.10.150.670">
    <property type="entry name" value="Crossover junction endonuclease EME1, DNA-binding domain"/>
    <property type="match status" value="1"/>
</dbReference>
<sequence>MEKKIISIGELDSEKPAKPMSSPSTLPKSSESEDEELPKFTFLQRLSGTCPVVMLESSDSDASHSSSPGASSQEQPRAIPCEKRIVMIDSESEEEEEEIKSLTERLKGRFTTCSSGTTRSASQQPNSKDSVSSAGSVGLCTDNDLSVRAQQVWQATGKTLDRDQDNVTWVSMLEPLHGHPVCQLEHTGSADDAQEVEADPPAVSPPQKKVKRNQEETERAQQEALLRRAWDNRKLCQEQEKARRAALARAVKAQRPEECLKHIQVLIDPDVIWGVFSAKKFYCRALCLKTRNHLFLHCALLQLEGGGQLLSALQAMESNCVIEKQTLPYSICWRRKVVAFQVEEDTWLEEPNVVLLVPREEFVSMIHSSKQVCSEVAGVQQNLRSFVEHILVKSTGKTISLAVVQMEKYFRTQKQQLRNTVRTGNAQDKQKRRKGKVEVPPVLSRVDVEEALVDLQLGTGVQVRFLATWKEFADFTSMFTKAVAEAPFKHERDNTGFSFCVEGDWSGGVKVDRCGKGLLQVWKRQIQQLNRVSVEIANAVVSSYPSPQLLVQAYRRCLSEHERQNMLADILVRRGEGVISTCRRVGPELSKRIYLQLTSDVPDLLLEITP</sequence>
<protein>
    <submittedName>
        <fullName evidence="10">Crossover junction endonuclease EME1 isoform X1</fullName>
    </submittedName>
</protein>
<dbReference type="GO" id="GO:0048476">
    <property type="term" value="C:Holliday junction resolvase complex"/>
    <property type="evidence" value="ECO:0007669"/>
    <property type="project" value="InterPro"/>
</dbReference>
<feature type="domain" description="ERCC4" evidence="8">
    <location>
        <begin position="293"/>
        <end position="555"/>
    </location>
</feature>
<dbReference type="Pfam" id="PF21292">
    <property type="entry name" value="EME1-MUS81_C"/>
    <property type="match status" value="1"/>
</dbReference>
<keyword evidence="10" id="KW-0378">Hydrolase</keyword>
<feature type="compositionally biased region" description="Polar residues" evidence="7">
    <location>
        <begin position="111"/>
        <end position="135"/>
    </location>
</feature>
<name>A0A6P7YGW6_9AMPH</name>
<dbReference type="KEGG" id="muo:115473405"/>
<dbReference type="GeneID" id="115473405"/>
<dbReference type="Proteomes" id="UP000515156">
    <property type="component" value="Chromosome 6"/>
</dbReference>
<dbReference type="OrthoDB" id="343092at2759"/>
<dbReference type="GO" id="GO:0006302">
    <property type="term" value="P:double-strand break repair"/>
    <property type="evidence" value="ECO:0007669"/>
    <property type="project" value="TreeGrafter"/>
</dbReference>
<dbReference type="PANTHER" id="PTHR21077:SF7">
    <property type="entry name" value="CROSSOVER JUNCTION ENDONUCLEASE EME1"/>
    <property type="match status" value="1"/>
</dbReference>
<dbReference type="Pfam" id="PF02732">
    <property type="entry name" value="ERCC4"/>
    <property type="match status" value="1"/>
</dbReference>
<dbReference type="GO" id="GO:0031573">
    <property type="term" value="P:mitotic intra-S DNA damage checkpoint signaling"/>
    <property type="evidence" value="ECO:0007669"/>
    <property type="project" value="TreeGrafter"/>
</dbReference>
<gene>
    <name evidence="10" type="primary">EME1</name>
</gene>
<dbReference type="Gene3D" id="3.40.50.10130">
    <property type="match status" value="1"/>
</dbReference>
<keyword evidence="5" id="KW-0234">DNA repair</keyword>
<keyword evidence="10" id="KW-0540">Nuclease</keyword>
<dbReference type="CTD" id="146956"/>
<dbReference type="InParanoid" id="A0A6P7YGW6"/>
<accession>A0A6P7YGW6</accession>
<evidence type="ECO:0000256" key="1">
    <source>
        <dbReference type="ARBA" id="ARBA00004123"/>
    </source>
</evidence>
<evidence type="ECO:0000256" key="2">
    <source>
        <dbReference type="ARBA" id="ARBA00005313"/>
    </source>
</evidence>
<keyword evidence="10" id="KW-0255">Endonuclease</keyword>
<feature type="region of interest" description="Disordered" evidence="7">
    <location>
        <begin position="190"/>
        <end position="218"/>
    </location>
</feature>
<dbReference type="FunCoup" id="A0A6P7YGW6">
    <property type="interactions" value="806"/>
</dbReference>